<dbReference type="GO" id="GO:0016020">
    <property type="term" value="C:membrane"/>
    <property type="evidence" value="ECO:0007669"/>
    <property type="project" value="TreeGrafter"/>
</dbReference>
<protein>
    <submittedName>
        <fullName evidence="2">Lysophospholipase</fullName>
    </submittedName>
</protein>
<feature type="domain" description="AB hydrolase-1" evidence="1">
    <location>
        <begin position="90"/>
        <end position="288"/>
    </location>
</feature>
<name>A0A1L1PHK3_HYDIT</name>
<dbReference type="InterPro" id="IPR050266">
    <property type="entry name" value="AB_hydrolase_sf"/>
</dbReference>
<dbReference type="Pfam" id="PF12697">
    <property type="entry name" value="Abhydrolase_6"/>
    <property type="match status" value="1"/>
</dbReference>
<reference evidence="3" key="1">
    <citation type="submission" date="2014-11" db="EMBL/GenBank/DDBJ databases">
        <title>Draft genome sequence of Hydrogenophaga intermedia S1.</title>
        <authorList>
            <person name="Gan H.M."/>
            <person name="Chew T.H."/>
            <person name="Stolz A."/>
        </authorList>
    </citation>
    <scope>NUCLEOTIDE SEQUENCE [LARGE SCALE GENOMIC DNA]</scope>
    <source>
        <strain evidence="3">S1</strain>
    </source>
</reference>
<evidence type="ECO:0000313" key="2">
    <source>
        <dbReference type="EMBL" id="CDN89492.1"/>
    </source>
</evidence>
<accession>A0A1L1PHK3</accession>
<proteinExistence type="predicted"/>
<organism evidence="2 3">
    <name type="scientific">Hydrogenophaga intermedia</name>
    <dbReference type="NCBI Taxonomy" id="65786"/>
    <lineage>
        <taxon>Bacteria</taxon>
        <taxon>Pseudomonadati</taxon>
        <taxon>Pseudomonadota</taxon>
        <taxon>Betaproteobacteria</taxon>
        <taxon>Burkholderiales</taxon>
        <taxon>Comamonadaceae</taxon>
        <taxon>Hydrogenophaga</taxon>
    </lineage>
</organism>
<evidence type="ECO:0000313" key="3">
    <source>
        <dbReference type="Proteomes" id="UP000028878"/>
    </source>
</evidence>
<sequence length="295" mass="32517">MNSTSLQTASAYYQANPGTRWLRWALGLSERVWPALAVRGAYRVFGTPLPSKWLHRRQPDLARWNLTRLPFEDASLTLYQSPPGPHGPVVLLLHGWGGYAQQMLPLAKALIAQGLRPVLVDLPAHGRSEGSTSNLPQFARAIEYLTARLQQQGHEVRAVVAHSLAANALAYAAARGLAVPRLALLAPPASPYAYTRLFAMVFGLSEETRARLQQRVEAREGILMRQFEPAAVGPRVAQPTLIVHDREDRINRFADAEAFRDAIAGARLLETSGLGHTRLLRDDDVVQAVVEHVRG</sequence>
<dbReference type="EMBL" id="CCAE010000044">
    <property type="protein sequence ID" value="CDN89492.1"/>
    <property type="molecule type" value="Genomic_DNA"/>
</dbReference>
<dbReference type="PANTHER" id="PTHR43798:SF33">
    <property type="entry name" value="HYDROLASE, PUTATIVE (AFU_ORTHOLOGUE AFUA_2G14860)-RELATED"/>
    <property type="match status" value="1"/>
</dbReference>
<gene>
    <name evidence="2" type="ORF">BN948_03931</name>
</gene>
<dbReference type="InterPro" id="IPR000073">
    <property type="entry name" value="AB_hydrolase_1"/>
</dbReference>
<dbReference type="Gene3D" id="3.40.50.1820">
    <property type="entry name" value="alpha/beta hydrolase"/>
    <property type="match status" value="1"/>
</dbReference>
<dbReference type="SUPFAM" id="SSF53474">
    <property type="entry name" value="alpha/beta-Hydrolases"/>
    <property type="match status" value="1"/>
</dbReference>
<dbReference type="AlphaFoldDB" id="A0A1L1PHK3"/>
<keyword evidence="3" id="KW-1185">Reference proteome</keyword>
<dbReference type="InterPro" id="IPR029058">
    <property type="entry name" value="AB_hydrolase_fold"/>
</dbReference>
<dbReference type="RefSeq" id="WP_009515930.1">
    <property type="nucleotide sequence ID" value="NZ_CCAE010000044.1"/>
</dbReference>
<dbReference type="Proteomes" id="UP000028878">
    <property type="component" value="Unassembled WGS sequence"/>
</dbReference>
<evidence type="ECO:0000259" key="1">
    <source>
        <dbReference type="Pfam" id="PF12697"/>
    </source>
</evidence>
<dbReference type="PANTHER" id="PTHR43798">
    <property type="entry name" value="MONOACYLGLYCEROL LIPASE"/>
    <property type="match status" value="1"/>
</dbReference>